<name>A0A0L0NGC9_TOLOC</name>
<feature type="region of interest" description="Disordered" evidence="1">
    <location>
        <begin position="1"/>
        <end position="70"/>
    </location>
</feature>
<evidence type="ECO:0000256" key="1">
    <source>
        <dbReference type="SAM" id="MobiDB-lite"/>
    </source>
</evidence>
<dbReference type="Proteomes" id="UP000036947">
    <property type="component" value="Unassembled WGS sequence"/>
</dbReference>
<feature type="compositionally biased region" description="Polar residues" evidence="1">
    <location>
        <begin position="162"/>
        <end position="190"/>
    </location>
</feature>
<dbReference type="EMBL" id="LFRF01000004">
    <property type="protein sequence ID" value="KND93089.1"/>
    <property type="molecule type" value="Genomic_DNA"/>
</dbReference>
<evidence type="ECO:0000313" key="2">
    <source>
        <dbReference type="EMBL" id="KND93089.1"/>
    </source>
</evidence>
<dbReference type="AlphaFoldDB" id="A0A0L0NGC9"/>
<evidence type="ECO:0000313" key="3">
    <source>
        <dbReference type="Proteomes" id="UP000036947"/>
    </source>
</evidence>
<accession>A0A0L0NGC9</accession>
<proteinExistence type="predicted"/>
<sequence>MARWSWRTGPLSTKSSPSSWSASRSTASRTSTRCSRTTPSSSTPRSASTAASTSTKSVYGASTARAGRTGGRTAASFSIYKACGRGCLTNARHVTAMRLPDTRNGTRASVEYQRPHQQPWFIYEVLRASPVKPPCHRTCKYPTRASHLILGAKCRARRNKAASYSAQRRATLSQPDHHLSSTAPPQQGSRDSTHPEILP</sequence>
<reference evidence="2 3" key="1">
    <citation type="journal article" date="2015" name="BMC Genomics">
        <title>The genome of the truffle-parasite Tolypocladium ophioglossoides and the evolution of antifungal peptaibiotics.</title>
        <authorList>
            <person name="Quandt C.A."/>
            <person name="Bushley K.E."/>
            <person name="Spatafora J.W."/>
        </authorList>
    </citation>
    <scope>NUCLEOTIDE SEQUENCE [LARGE SCALE GENOMIC DNA]</scope>
    <source>
        <strain evidence="2 3">CBS 100239</strain>
    </source>
</reference>
<feature type="region of interest" description="Disordered" evidence="1">
    <location>
        <begin position="161"/>
        <end position="199"/>
    </location>
</feature>
<gene>
    <name evidence="2" type="ORF">TOPH_02285</name>
</gene>
<comment type="caution">
    <text evidence="2">The sequence shown here is derived from an EMBL/GenBank/DDBJ whole genome shotgun (WGS) entry which is preliminary data.</text>
</comment>
<feature type="compositionally biased region" description="Low complexity" evidence="1">
    <location>
        <begin position="12"/>
        <end position="70"/>
    </location>
</feature>
<protein>
    <submittedName>
        <fullName evidence="2">Uncharacterized protein</fullName>
    </submittedName>
</protein>
<organism evidence="2 3">
    <name type="scientific">Tolypocladium ophioglossoides (strain CBS 100239)</name>
    <name type="common">Snaketongue truffleclub</name>
    <name type="synonym">Elaphocordyceps ophioglossoides</name>
    <dbReference type="NCBI Taxonomy" id="1163406"/>
    <lineage>
        <taxon>Eukaryota</taxon>
        <taxon>Fungi</taxon>
        <taxon>Dikarya</taxon>
        <taxon>Ascomycota</taxon>
        <taxon>Pezizomycotina</taxon>
        <taxon>Sordariomycetes</taxon>
        <taxon>Hypocreomycetidae</taxon>
        <taxon>Hypocreales</taxon>
        <taxon>Ophiocordycipitaceae</taxon>
        <taxon>Tolypocladium</taxon>
    </lineage>
</organism>
<keyword evidence="3" id="KW-1185">Reference proteome</keyword>